<keyword evidence="3" id="KW-1185">Reference proteome</keyword>
<protein>
    <recommendedName>
        <fullName evidence="1">KAP NTPase domain-containing protein</fullName>
    </recommendedName>
</protein>
<reference evidence="2 3" key="1">
    <citation type="submission" date="2018-11" db="EMBL/GenBank/DDBJ databases">
        <title>Novel bacteria species description.</title>
        <authorList>
            <person name="Han J.-H."/>
        </authorList>
    </citation>
    <scope>NUCLEOTIDE SEQUENCE [LARGE SCALE GENOMIC DNA]</scope>
    <source>
        <strain evidence="2 3">KCTC23259</strain>
    </source>
</reference>
<gene>
    <name evidence="2" type="ORF">EGI31_21265</name>
</gene>
<evidence type="ECO:0000313" key="3">
    <source>
        <dbReference type="Proteomes" id="UP001204144"/>
    </source>
</evidence>
<name>A0AAE3KUE0_9BACT</name>
<dbReference type="InterPro" id="IPR011646">
    <property type="entry name" value="KAP_P-loop"/>
</dbReference>
<accession>A0AAE3KUE0</accession>
<dbReference type="InterPro" id="IPR052754">
    <property type="entry name" value="NTPase_KAP_P-loop"/>
</dbReference>
<dbReference type="InterPro" id="IPR027417">
    <property type="entry name" value="P-loop_NTPase"/>
</dbReference>
<dbReference type="EMBL" id="RJUF01000183">
    <property type="protein sequence ID" value="MCP9765472.1"/>
    <property type="molecule type" value="Genomic_DNA"/>
</dbReference>
<dbReference type="Pfam" id="PF07693">
    <property type="entry name" value="KAP_NTPase"/>
    <property type="match status" value="1"/>
</dbReference>
<comment type="caution">
    <text evidence="2">The sequence shown here is derived from an EMBL/GenBank/DDBJ whole genome shotgun (WGS) entry which is preliminary data.</text>
</comment>
<dbReference type="SUPFAM" id="SSF52540">
    <property type="entry name" value="P-loop containing nucleoside triphosphate hydrolases"/>
    <property type="match status" value="1"/>
</dbReference>
<evidence type="ECO:0000313" key="2">
    <source>
        <dbReference type="EMBL" id="MCP9765472.1"/>
    </source>
</evidence>
<dbReference type="Gene3D" id="3.40.50.300">
    <property type="entry name" value="P-loop containing nucleotide triphosphate hydrolases"/>
    <property type="match status" value="1"/>
</dbReference>
<evidence type="ECO:0000259" key="1">
    <source>
        <dbReference type="Pfam" id="PF07693"/>
    </source>
</evidence>
<sequence>MKTLRDIENKINPDNPFEDCKLEREKYADNLTQIIKNYPSGFVMALNNRWGDGKTFFVNRWREKLKKEEFQVVYYNAWEDDYSENALVSIISEISEDIKDPNQELLDKVLEKGTGLFIKSLPVLLKIAGKKIAGKDGYEDLANLIGEEMGKPFKSLIEEYKNQKKTVAGFRESLRNFAESVGKGKPIVFYIDELDRCKPSYAVEVLELIKHLFSVDNIVFVLSVDKEQLANTVRGYYGSDQIDGNEYLKRFIDLEFSLPKPKLNKFIEISFEALNFNEHYVEFRNDYGFQVNEISQLLSFITVFAQNKNFKLRATKQLLYKLRTILYSFNKNDYTIPSVLTILIYLQSTDIEMFEKIKNKEIRIEEFLEWNKNLLLPGNSPKKSETPIAFKRHEFVLYSLYSNYINNHFLIDLSDVKNKESFHSIFEKVSIDSEILYNNISKQGNFIFEAEYSIDYLINKIELSENLKFNN</sequence>
<dbReference type="RefSeq" id="WP_255039166.1">
    <property type="nucleotide sequence ID" value="NZ_RJUF01000183.1"/>
</dbReference>
<organism evidence="2 3">
    <name type="scientific">Lacihabitans soyangensis</name>
    <dbReference type="NCBI Taxonomy" id="869394"/>
    <lineage>
        <taxon>Bacteria</taxon>
        <taxon>Pseudomonadati</taxon>
        <taxon>Bacteroidota</taxon>
        <taxon>Cytophagia</taxon>
        <taxon>Cytophagales</taxon>
        <taxon>Leadbetterellaceae</taxon>
        <taxon>Lacihabitans</taxon>
    </lineage>
</organism>
<dbReference type="PANTHER" id="PTHR22674:SF6">
    <property type="entry name" value="NTPASE KAP FAMILY P-LOOP DOMAIN-CONTAINING PROTEIN 1"/>
    <property type="match status" value="1"/>
</dbReference>
<proteinExistence type="predicted"/>
<dbReference type="Proteomes" id="UP001204144">
    <property type="component" value="Unassembled WGS sequence"/>
</dbReference>
<feature type="domain" description="KAP NTPase" evidence="1">
    <location>
        <begin position="24"/>
        <end position="325"/>
    </location>
</feature>
<dbReference type="AlphaFoldDB" id="A0AAE3KUE0"/>
<dbReference type="PANTHER" id="PTHR22674">
    <property type="entry name" value="NTPASE, KAP FAMILY P-LOOP DOMAIN-CONTAINING 1"/>
    <property type="match status" value="1"/>
</dbReference>